<evidence type="ECO:0000313" key="3">
    <source>
        <dbReference type="EMBL" id="NIF24370.1"/>
    </source>
</evidence>
<keyword evidence="4" id="KW-1185">Reference proteome</keyword>
<comment type="similarity">
    <text evidence="1 2">Belongs to the phD/YefM antitoxin family.</text>
</comment>
<dbReference type="SUPFAM" id="SSF143120">
    <property type="entry name" value="YefM-like"/>
    <property type="match status" value="1"/>
</dbReference>
<evidence type="ECO:0000256" key="1">
    <source>
        <dbReference type="ARBA" id="ARBA00009981"/>
    </source>
</evidence>
<dbReference type="Gene3D" id="3.40.1620.10">
    <property type="entry name" value="YefM-like domain"/>
    <property type="match status" value="1"/>
</dbReference>
<name>A0ABX0RLY3_9GAMM</name>
<dbReference type="RefSeq" id="WP_167018250.1">
    <property type="nucleotide sequence ID" value="NZ_VWXF01000014.1"/>
</dbReference>
<dbReference type="EMBL" id="VWXF01000014">
    <property type="protein sequence ID" value="NIF24370.1"/>
    <property type="molecule type" value="Genomic_DNA"/>
</dbReference>
<evidence type="ECO:0000313" key="4">
    <source>
        <dbReference type="Proteomes" id="UP001515683"/>
    </source>
</evidence>
<evidence type="ECO:0000256" key="2">
    <source>
        <dbReference type="RuleBase" id="RU362080"/>
    </source>
</evidence>
<protein>
    <recommendedName>
        <fullName evidence="2">Antitoxin</fullName>
    </recommendedName>
</protein>
<proteinExistence type="inferred from homology"/>
<comment type="caution">
    <text evidence="3">The sequence shown here is derived from an EMBL/GenBank/DDBJ whole genome shotgun (WGS) entry which is preliminary data.</text>
</comment>
<dbReference type="Pfam" id="PF02604">
    <property type="entry name" value="PhdYeFM_antitox"/>
    <property type="match status" value="1"/>
</dbReference>
<comment type="function">
    <text evidence="2">Antitoxin component of a type II toxin-antitoxin (TA) system.</text>
</comment>
<dbReference type="NCBIfam" id="TIGR01552">
    <property type="entry name" value="phd_fam"/>
    <property type="match status" value="1"/>
</dbReference>
<accession>A0ABX0RLY3</accession>
<dbReference type="InterPro" id="IPR036165">
    <property type="entry name" value="YefM-like_sf"/>
</dbReference>
<sequence>MPITTYSSRSFNQAVSSAKKACEEGPVYITDRGKPAHVLLTYEAYKKLTDTRRNIQDSLVYPEAAEIAFEPGGIDIEFRDIDFS</sequence>
<dbReference type="Proteomes" id="UP001515683">
    <property type="component" value="Unassembled WGS sequence"/>
</dbReference>
<gene>
    <name evidence="3" type="ORF">F3J40_22620</name>
</gene>
<reference evidence="3 4" key="1">
    <citation type="journal article" date="2019" name="bioRxiv">
        <title>Bacteria contribute to plant secondary compound degradation in a generalist herbivore system.</title>
        <authorList>
            <person name="Francoeur C.B."/>
            <person name="Khadempour L."/>
            <person name="Moreira-Soto R.D."/>
            <person name="Gotting K."/>
            <person name="Book A.J."/>
            <person name="Pinto-Tomas A.A."/>
            <person name="Keefover-Ring K."/>
            <person name="Currie C.R."/>
        </authorList>
    </citation>
    <scope>NUCLEOTIDE SEQUENCE [LARGE SCALE GENOMIC DNA]</scope>
    <source>
        <strain evidence="3">Acro-835</strain>
    </source>
</reference>
<organism evidence="3 4">
    <name type="scientific">Candidatus Pantoea multigeneris</name>
    <dbReference type="NCBI Taxonomy" id="2608357"/>
    <lineage>
        <taxon>Bacteria</taxon>
        <taxon>Pseudomonadati</taxon>
        <taxon>Pseudomonadota</taxon>
        <taxon>Gammaproteobacteria</taxon>
        <taxon>Enterobacterales</taxon>
        <taxon>Erwiniaceae</taxon>
        <taxon>Pantoea</taxon>
    </lineage>
</organism>
<dbReference type="InterPro" id="IPR006442">
    <property type="entry name" value="Antitoxin_Phd/YefM"/>
</dbReference>